<evidence type="ECO:0000256" key="5">
    <source>
        <dbReference type="SAM" id="Phobius"/>
    </source>
</evidence>
<dbReference type="Pfam" id="PF02535">
    <property type="entry name" value="Zip"/>
    <property type="match status" value="1"/>
</dbReference>
<feature type="transmembrane region" description="Helical" evidence="5">
    <location>
        <begin position="289"/>
        <end position="311"/>
    </location>
</feature>
<evidence type="ECO:0000256" key="4">
    <source>
        <dbReference type="ARBA" id="ARBA00023136"/>
    </source>
</evidence>
<accession>A0ABD1XSL0</accession>
<evidence type="ECO:0000256" key="1">
    <source>
        <dbReference type="ARBA" id="ARBA00004141"/>
    </source>
</evidence>
<dbReference type="PANTHER" id="PTHR11040">
    <property type="entry name" value="ZINC/IRON TRANSPORTER"/>
    <property type="match status" value="1"/>
</dbReference>
<evidence type="ECO:0000256" key="6">
    <source>
        <dbReference type="SAM" id="SignalP"/>
    </source>
</evidence>
<sequence length="388" mass="42163">MSITVMNRMDFFCLITAVLLLSSFLIGPVSAHGGVDDGHDEEKTVDLRAKSLILVKVYCLIIVFFATFIPGVSPYFFRWSYGFLALGIQFAGGVFLATAMLHFLSDANETFKDLTPKSYPFAFMLACSGYLLTAIADVIIVTVLNRHAKNNRTMDLENGKDATNQAPVSKEQEETQHSHHFVKVSVIPSAPLGDALLLILALCFHSVFDGIAIGVAATAHDARRSLWTISLLKVFAAIAMGIALLRILPNRPLLSCASYAFAFAISSPIGVAIGIVIDSTSQGRTADWIYAISMGVGGCIRGNDMGLMRLITVTRFNLRRILFRNALKYSTSTDYPTEVGPLSVCIQGQLTSRIVLEVFAWIYPSNRVAPLAPPTVMKSLAGDPAENS</sequence>
<proteinExistence type="predicted"/>
<keyword evidence="8" id="KW-1185">Reference proteome</keyword>
<keyword evidence="3 5" id="KW-1133">Transmembrane helix</keyword>
<dbReference type="GO" id="GO:0016020">
    <property type="term" value="C:membrane"/>
    <property type="evidence" value="ECO:0007669"/>
    <property type="project" value="UniProtKB-SubCell"/>
</dbReference>
<evidence type="ECO:0000313" key="8">
    <source>
        <dbReference type="Proteomes" id="UP001605036"/>
    </source>
</evidence>
<comment type="subcellular location">
    <subcellularLocation>
        <location evidence="1">Membrane</location>
        <topology evidence="1">Multi-pass membrane protein</topology>
    </subcellularLocation>
</comment>
<evidence type="ECO:0000256" key="3">
    <source>
        <dbReference type="ARBA" id="ARBA00022989"/>
    </source>
</evidence>
<evidence type="ECO:0000313" key="7">
    <source>
        <dbReference type="EMBL" id="KAL2610921.1"/>
    </source>
</evidence>
<reference evidence="7 8" key="1">
    <citation type="submission" date="2024-09" db="EMBL/GenBank/DDBJ databases">
        <title>Chromosome-scale assembly of Riccia fluitans.</title>
        <authorList>
            <person name="Paukszto L."/>
            <person name="Sawicki J."/>
            <person name="Karawczyk K."/>
            <person name="Piernik-Szablinska J."/>
            <person name="Szczecinska M."/>
            <person name="Mazdziarz M."/>
        </authorList>
    </citation>
    <scope>NUCLEOTIDE SEQUENCE [LARGE SCALE GENOMIC DNA]</scope>
    <source>
        <strain evidence="7">Rf_01</strain>
        <tissue evidence="7">Aerial parts of the thallus</tissue>
    </source>
</reference>
<keyword evidence="6" id="KW-0732">Signal</keyword>
<comment type="caution">
    <text evidence="7">The sequence shown here is derived from an EMBL/GenBank/DDBJ whole genome shotgun (WGS) entry which is preliminary data.</text>
</comment>
<protein>
    <recommendedName>
        <fullName evidence="9">Zinc transporter</fullName>
    </recommendedName>
</protein>
<dbReference type="AlphaFoldDB" id="A0ABD1XSL0"/>
<feature type="transmembrane region" description="Helical" evidence="5">
    <location>
        <begin position="81"/>
        <end position="101"/>
    </location>
</feature>
<feature type="transmembrane region" description="Helical" evidence="5">
    <location>
        <begin position="225"/>
        <end position="245"/>
    </location>
</feature>
<evidence type="ECO:0000256" key="2">
    <source>
        <dbReference type="ARBA" id="ARBA00022692"/>
    </source>
</evidence>
<feature type="transmembrane region" description="Helical" evidence="5">
    <location>
        <begin position="47"/>
        <end position="69"/>
    </location>
</feature>
<dbReference type="EMBL" id="JBHFFA010000007">
    <property type="protein sequence ID" value="KAL2610921.1"/>
    <property type="molecule type" value="Genomic_DNA"/>
</dbReference>
<feature type="chain" id="PRO_5044744205" description="Zinc transporter" evidence="6">
    <location>
        <begin position="32"/>
        <end position="388"/>
    </location>
</feature>
<dbReference type="Proteomes" id="UP001605036">
    <property type="component" value="Unassembled WGS sequence"/>
</dbReference>
<dbReference type="InterPro" id="IPR003689">
    <property type="entry name" value="ZIP"/>
</dbReference>
<keyword evidence="4 5" id="KW-0472">Membrane</keyword>
<organism evidence="7 8">
    <name type="scientific">Riccia fluitans</name>
    <dbReference type="NCBI Taxonomy" id="41844"/>
    <lineage>
        <taxon>Eukaryota</taxon>
        <taxon>Viridiplantae</taxon>
        <taxon>Streptophyta</taxon>
        <taxon>Embryophyta</taxon>
        <taxon>Marchantiophyta</taxon>
        <taxon>Marchantiopsida</taxon>
        <taxon>Marchantiidae</taxon>
        <taxon>Marchantiales</taxon>
        <taxon>Ricciaceae</taxon>
        <taxon>Riccia</taxon>
    </lineage>
</organism>
<feature type="signal peptide" evidence="6">
    <location>
        <begin position="1"/>
        <end position="31"/>
    </location>
</feature>
<feature type="transmembrane region" description="Helical" evidence="5">
    <location>
        <begin position="195"/>
        <end position="219"/>
    </location>
</feature>
<feature type="transmembrane region" description="Helical" evidence="5">
    <location>
        <begin position="257"/>
        <end position="277"/>
    </location>
</feature>
<name>A0ABD1XSL0_9MARC</name>
<dbReference type="PANTHER" id="PTHR11040:SF140">
    <property type="entry name" value="ZRT (ZRT), IRT- (IRT-) LIKE PROTEIN TRANSPORTER"/>
    <property type="match status" value="1"/>
</dbReference>
<evidence type="ECO:0008006" key="9">
    <source>
        <dbReference type="Google" id="ProtNLM"/>
    </source>
</evidence>
<keyword evidence="2 5" id="KW-0812">Transmembrane</keyword>
<feature type="transmembrane region" description="Helical" evidence="5">
    <location>
        <begin position="121"/>
        <end position="144"/>
    </location>
</feature>
<gene>
    <name evidence="7" type="ORF">R1flu_022613</name>
</gene>